<accession>A0ABW7C5Z1</accession>
<dbReference type="Pfam" id="PF00814">
    <property type="entry name" value="TsaD"/>
    <property type="match status" value="1"/>
</dbReference>
<keyword evidence="2" id="KW-0808">Transferase</keyword>
<dbReference type="InterPro" id="IPR043129">
    <property type="entry name" value="ATPase_NBD"/>
</dbReference>
<dbReference type="EC" id="2.3.1.234" evidence="2"/>
<gene>
    <name evidence="2" type="primary">tsaB</name>
    <name evidence="2" type="ORF">VPK24_03165</name>
</gene>
<dbReference type="SUPFAM" id="SSF53067">
    <property type="entry name" value="Actin-like ATPase domain"/>
    <property type="match status" value="2"/>
</dbReference>
<sequence length="210" mass="23016">MTEGNRWGIAIHTASAQLGLAKGDSPRDMVGRVWELGTKLSSDFHDRLSEFVYPLPWSAVQLLAVAIGPGGFTSTRIGVVAARTLAQQLDLPLFGYSTLAAAAWRQRQRAQPGEWLAVQMPARRGEWHGGIYEVTAAGLVTHLSDRVLAPEQWKTTIAQQPAPCLTVTAEADLGQDAIALLQLAQQDWAKDIRPHWSTVLPHYGQHPVDR</sequence>
<name>A0ABW7C5Z1_9CYAN</name>
<keyword evidence="2" id="KW-0012">Acyltransferase</keyword>
<dbReference type="GO" id="GO:0061711">
    <property type="term" value="F:tRNA N(6)-L-threonylcarbamoyladenine synthase activity"/>
    <property type="evidence" value="ECO:0007669"/>
    <property type="project" value="UniProtKB-EC"/>
</dbReference>
<evidence type="ECO:0000313" key="2">
    <source>
        <dbReference type="EMBL" id="MFG3816625.1"/>
    </source>
</evidence>
<dbReference type="InterPro" id="IPR022496">
    <property type="entry name" value="T6A_TsaB"/>
</dbReference>
<dbReference type="InterPro" id="IPR000905">
    <property type="entry name" value="Gcp-like_dom"/>
</dbReference>
<dbReference type="NCBIfam" id="TIGR03725">
    <property type="entry name" value="T6A_YeaZ"/>
    <property type="match status" value="1"/>
</dbReference>
<dbReference type="RefSeq" id="WP_393010649.1">
    <property type="nucleotide sequence ID" value="NZ_JAZAQF010000016.1"/>
</dbReference>
<comment type="caution">
    <text evidence="2">The sequence shown here is derived from an EMBL/GenBank/DDBJ whole genome shotgun (WGS) entry which is preliminary data.</text>
</comment>
<dbReference type="Gene3D" id="3.30.420.40">
    <property type="match status" value="1"/>
</dbReference>
<evidence type="ECO:0000259" key="1">
    <source>
        <dbReference type="Pfam" id="PF00814"/>
    </source>
</evidence>
<evidence type="ECO:0000313" key="3">
    <source>
        <dbReference type="Proteomes" id="UP001604335"/>
    </source>
</evidence>
<keyword evidence="3" id="KW-1185">Reference proteome</keyword>
<reference evidence="3" key="1">
    <citation type="journal article" date="2024" name="Algal Res.">
        <title>Biochemical, toxicological and genomic investigation of a high-biomass producing Limnothrix strain isolated from Italian shallow drinking water reservoir.</title>
        <authorList>
            <person name="Simonazzi M."/>
            <person name="Shishido T.K."/>
            <person name="Delbaje E."/>
            <person name="Wahlsten M."/>
            <person name="Fewer D.P."/>
            <person name="Sivonen K."/>
            <person name="Pezzolesi L."/>
            <person name="Pistocchi R."/>
        </authorList>
    </citation>
    <scope>NUCLEOTIDE SEQUENCE [LARGE SCALE GENOMIC DNA]</scope>
    <source>
        <strain evidence="3">LRLZ20PSL1</strain>
    </source>
</reference>
<dbReference type="Proteomes" id="UP001604335">
    <property type="component" value="Unassembled WGS sequence"/>
</dbReference>
<dbReference type="EMBL" id="JAZAQF010000016">
    <property type="protein sequence ID" value="MFG3816625.1"/>
    <property type="molecule type" value="Genomic_DNA"/>
</dbReference>
<protein>
    <submittedName>
        <fullName evidence="2">tRNA (Adenosine(37)-N6)-threonylcarbamoyltransferase complex dimerization subunit type 1 TsaB</fullName>
        <ecNumber evidence="2">2.3.1.234</ecNumber>
    </submittedName>
</protein>
<proteinExistence type="predicted"/>
<organism evidence="2 3">
    <name type="scientific">Limnothrix redekei LRLZ20PSL1</name>
    <dbReference type="NCBI Taxonomy" id="3112953"/>
    <lineage>
        <taxon>Bacteria</taxon>
        <taxon>Bacillati</taxon>
        <taxon>Cyanobacteriota</taxon>
        <taxon>Cyanophyceae</taxon>
        <taxon>Pseudanabaenales</taxon>
        <taxon>Pseudanabaenaceae</taxon>
        <taxon>Limnothrix</taxon>
    </lineage>
</organism>
<feature type="domain" description="Gcp-like" evidence="1">
    <location>
        <begin position="58"/>
        <end position="148"/>
    </location>
</feature>